<accession>A0ABY7F913</accession>
<evidence type="ECO:0000256" key="2">
    <source>
        <dbReference type="SAM" id="MobiDB-lite"/>
    </source>
</evidence>
<feature type="coiled-coil region" evidence="1">
    <location>
        <begin position="107"/>
        <end position="134"/>
    </location>
</feature>
<name>A0ABY7F913_MYAAR</name>
<evidence type="ECO:0000313" key="4">
    <source>
        <dbReference type="Proteomes" id="UP001164746"/>
    </source>
</evidence>
<proteinExistence type="predicted"/>
<organism evidence="3 4">
    <name type="scientific">Mya arenaria</name>
    <name type="common">Soft-shell clam</name>
    <dbReference type="NCBI Taxonomy" id="6604"/>
    <lineage>
        <taxon>Eukaryota</taxon>
        <taxon>Metazoa</taxon>
        <taxon>Spiralia</taxon>
        <taxon>Lophotrochozoa</taxon>
        <taxon>Mollusca</taxon>
        <taxon>Bivalvia</taxon>
        <taxon>Autobranchia</taxon>
        <taxon>Heteroconchia</taxon>
        <taxon>Euheterodonta</taxon>
        <taxon>Imparidentia</taxon>
        <taxon>Neoheterodontei</taxon>
        <taxon>Myida</taxon>
        <taxon>Myoidea</taxon>
        <taxon>Myidae</taxon>
        <taxon>Mya</taxon>
    </lineage>
</organism>
<keyword evidence="1" id="KW-0175">Coiled coil</keyword>
<evidence type="ECO:0000313" key="3">
    <source>
        <dbReference type="EMBL" id="WAR17168.1"/>
    </source>
</evidence>
<sequence length="366" mass="39898">MYNFHPLSTSFFISMDVVEEKELIPTTMAPPDMDVIKEVPGYKVILKAVLKAQIQQLIEQLATTTEEESIIITASVADGTLSHLGSDSAKGFLEDHEDVKSQFLGYCLKTHHQRKQEEKERKDLEAEVAKIQQALPPLYPSPRGSLRGGYRARAPRFTSPRFPGVRHEPYSVPRTPSARPGVSPMATEPKTNVKTEPYDPNMNTSGVSLLDNDDDNSKSSSSTIPTEQGQEGMGQGSGDVSGLVVAGSADDDNDTDNVTIKQEILQGEEDLEITGVEPGMPIPTSQAWDPNAAMGMNFDPSGATGSQADLAAQQGYKESSSQMNLRPLETAVEESTKKVEDEKSTVIVQSVLPFTQIKEWQTDVIS</sequence>
<reference evidence="3" key="1">
    <citation type="submission" date="2022-11" db="EMBL/GenBank/DDBJ databases">
        <title>Centuries of genome instability and evolution in soft-shell clam transmissible cancer (bioRxiv).</title>
        <authorList>
            <person name="Hart S.F.M."/>
            <person name="Yonemitsu M.A."/>
            <person name="Giersch R.M."/>
            <person name="Beal B.F."/>
            <person name="Arriagada G."/>
            <person name="Davis B.W."/>
            <person name="Ostrander E.A."/>
            <person name="Goff S.P."/>
            <person name="Metzger M.J."/>
        </authorList>
    </citation>
    <scope>NUCLEOTIDE SEQUENCE</scope>
    <source>
        <strain evidence="3">MELC-2E11</strain>
        <tissue evidence="3">Siphon/mantle</tissue>
    </source>
</reference>
<feature type="region of interest" description="Disordered" evidence="2">
    <location>
        <begin position="154"/>
        <end position="255"/>
    </location>
</feature>
<evidence type="ECO:0000256" key="1">
    <source>
        <dbReference type="SAM" id="Coils"/>
    </source>
</evidence>
<dbReference type="Proteomes" id="UP001164746">
    <property type="component" value="Chromosome 10"/>
</dbReference>
<keyword evidence="4" id="KW-1185">Reference proteome</keyword>
<dbReference type="EMBL" id="CP111021">
    <property type="protein sequence ID" value="WAR17168.1"/>
    <property type="molecule type" value="Genomic_DNA"/>
</dbReference>
<protein>
    <submittedName>
        <fullName evidence="3">Uncharacterized protein</fullName>
    </submittedName>
</protein>
<gene>
    <name evidence="3" type="ORF">MAR_031762</name>
</gene>
<feature type="compositionally biased region" description="Low complexity" evidence="2">
    <location>
        <begin position="218"/>
        <end position="230"/>
    </location>
</feature>